<dbReference type="InParanoid" id="A0A165BII9"/>
<accession>A0A165BII9</accession>
<protein>
    <submittedName>
        <fullName evidence="1">Uncharacterized protein</fullName>
    </submittedName>
</protein>
<dbReference type="EMBL" id="KV426456">
    <property type="protein sequence ID" value="KZV80713.1"/>
    <property type="molecule type" value="Genomic_DNA"/>
</dbReference>
<name>A0A165BII9_EXIGL</name>
<organism evidence="1 2">
    <name type="scientific">Exidia glandulosa HHB12029</name>
    <dbReference type="NCBI Taxonomy" id="1314781"/>
    <lineage>
        <taxon>Eukaryota</taxon>
        <taxon>Fungi</taxon>
        <taxon>Dikarya</taxon>
        <taxon>Basidiomycota</taxon>
        <taxon>Agaricomycotina</taxon>
        <taxon>Agaricomycetes</taxon>
        <taxon>Auriculariales</taxon>
        <taxon>Exidiaceae</taxon>
        <taxon>Exidia</taxon>
    </lineage>
</organism>
<reference evidence="1 2" key="1">
    <citation type="journal article" date="2016" name="Mol. Biol. Evol.">
        <title>Comparative Genomics of Early-Diverging Mushroom-Forming Fungi Provides Insights into the Origins of Lignocellulose Decay Capabilities.</title>
        <authorList>
            <person name="Nagy L.G."/>
            <person name="Riley R."/>
            <person name="Tritt A."/>
            <person name="Adam C."/>
            <person name="Daum C."/>
            <person name="Floudas D."/>
            <person name="Sun H."/>
            <person name="Yadav J.S."/>
            <person name="Pangilinan J."/>
            <person name="Larsson K.H."/>
            <person name="Matsuura K."/>
            <person name="Barry K."/>
            <person name="Labutti K."/>
            <person name="Kuo R."/>
            <person name="Ohm R.A."/>
            <person name="Bhattacharya S.S."/>
            <person name="Shirouzu T."/>
            <person name="Yoshinaga Y."/>
            <person name="Martin F.M."/>
            <person name="Grigoriev I.V."/>
            <person name="Hibbett D.S."/>
        </authorList>
    </citation>
    <scope>NUCLEOTIDE SEQUENCE [LARGE SCALE GENOMIC DNA]</scope>
    <source>
        <strain evidence="1 2">HHB12029</strain>
    </source>
</reference>
<dbReference type="Proteomes" id="UP000077266">
    <property type="component" value="Unassembled WGS sequence"/>
</dbReference>
<evidence type="ECO:0000313" key="1">
    <source>
        <dbReference type="EMBL" id="KZV80713.1"/>
    </source>
</evidence>
<evidence type="ECO:0000313" key="2">
    <source>
        <dbReference type="Proteomes" id="UP000077266"/>
    </source>
</evidence>
<proteinExistence type="predicted"/>
<dbReference type="AlphaFoldDB" id="A0A165BII9"/>
<sequence>MVHAARAHGHGQHCPALASLQHRGPIASLAMFDIGPDKLFPVFDDCTTRPCICRLGHATVVLRGSRRSGAVLLNTGDYTRAYHEDVVEVQR</sequence>
<gene>
    <name evidence="1" type="ORF">EXIGLDRAFT_732446</name>
</gene>
<keyword evidence="2" id="KW-1185">Reference proteome</keyword>